<dbReference type="InterPro" id="IPR003753">
    <property type="entry name" value="Exonuc_VII_L"/>
</dbReference>
<dbReference type="PANTHER" id="PTHR30008:SF0">
    <property type="entry name" value="EXODEOXYRIBONUCLEASE 7 LARGE SUBUNIT"/>
    <property type="match status" value="1"/>
</dbReference>
<dbReference type="InterPro" id="IPR025824">
    <property type="entry name" value="OB-fold_nuc-bd_dom"/>
</dbReference>
<sequence length="174" mass="19954">MEKQYLTVTALTRYIKTKIEYDPHLQSVWLKGEISNFKYHSRGHMYFTLKDENARIAAVMFAGHNRNIKFRPENGMKVLVKGKISVYEASGSYQIYIQDMQPDGIGNLHLAYEQLKVRLEEEGLFSQVYKKIIPPYAKTIGVITSPTGAAIRDIITTIKRRYPIGNVIVFPVLV</sequence>
<dbReference type="Proteomes" id="UP000244856">
    <property type="component" value="Unassembled WGS sequence"/>
</dbReference>
<evidence type="ECO:0000259" key="6">
    <source>
        <dbReference type="Pfam" id="PF02601"/>
    </source>
</evidence>
<proteinExistence type="predicted"/>
<evidence type="ECO:0000256" key="4">
    <source>
        <dbReference type="ARBA" id="ARBA00022839"/>
    </source>
</evidence>
<dbReference type="GO" id="GO:0009318">
    <property type="term" value="C:exodeoxyribonuclease VII complex"/>
    <property type="evidence" value="ECO:0007669"/>
    <property type="project" value="UniProtKB-UniRule"/>
</dbReference>
<evidence type="ECO:0000256" key="5">
    <source>
        <dbReference type="NCBIfam" id="TIGR00237"/>
    </source>
</evidence>
<dbReference type="GO" id="GO:0008855">
    <property type="term" value="F:exodeoxyribonuclease VII activity"/>
    <property type="evidence" value="ECO:0007669"/>
    <property type="project" value="UniProtKB-UniRule"/>
</dbReference>
<evidence type="ECO:0000259" key="7">
    <source>
        <dbReference type="Pfam" id="PF13742"/>
    </source>
</evidence>
<keyword evidence="1" id="KW-0963">Cytoplasm</keyword>
<dbReference type="PANTHER" id="PTHR30008">
    <property type="entry name" value="EXODEOXYRIBONUCLEASE 7 LARGE SUBUNIT"/>
    <property type="match status" value="1"/>
</dbReference>
<feature type="domain" description="Exonuclease VII large subunit C-terminal" evidence="6">
    <location>
        <begin position="124"/>
        <end position="174"/>
    </location>
</feature>
<keyword evidence="4" id="KW-0269">Exonuclease</keyword>
<comment type="caution">
    <text evidence="8">The sequence shown here is derived from an EMBL/GenBank/DDBJ whole genome shotgun (WGS) entry which is preliminary data.</text>
</comment>
<gene>
    <name evidence="8" type="primary">xseA</name>
    <name evidence="8" type="ORF">B7T07_23025</name>
</gene>
<dbReference type="NCBIfam" id="TIGR00237">
    <property type="entry name" value="xseA"/>
    <property type="match status" value="1"/>
</dbReference>
<evidence type="ECO:0000256" key="1">
    <source>
        <dbReference type="ARBA" id="ARBA00022490"/>
    </source>
</evidence>
<keyword evidence="3" id="KW-0378">Hydrolase</keyword>
<evidence type="ECO:0000313" key="8">
    <source>
        <dbReference type="EMBL" id="PUV99667.1"/>
    </source>
</evidence>
<organism evidence="8 9">
    <name type="scientific">Cronobacter sakazakii</name>
    <name type="common">Enterobacter sakazakii</name>
    <dbReference type="NCBI Taxonomy" id="28141"/>
    <lineage>
        <taxon>Bacteria</taxon>
        <taxon>Pseudomonadati</taxon>
        <taxon>Pseudomonadota</taxon>
        <taxon>Gammaproteobacteria</taxon>
        <taxon>Enterobacterales</taxon>
        <taxon>Enterobacteriaceae</taxon>
        <taxon>Cronobacter</taxon>
    </lineage>
</organism>
<dbReference type="AlphaFoldDB" id="A0AA44Z5M5"/>
<name>A0AA44Z5M5_CROSK</name>
<dbReference type="EMBL" id="NCTU01000146">
    <property type="protein sequence ID" value="PUV99667.1"/>
    <property type="molecule type" value="Genomic_DNA"/>
</dbReference>
<reference evidence="8 9" key="1">
    <citation type="submission" date="2017-04" db="EMBL/GenBank/DDBJ databases">
        <title>Cronobacter sakazakii, ST83 Lineage Isolates.</title>
        <authorList>
            <person name="Chase H."/>
            <person name="Tall B."/>
            <person name="Gopinath G."/>
            <person name="Lehner A."/>
        </authorList>
    </citation>
    <scope>NUCLEOTIDE SEQUENCE [LARGE SCALE GENOMIC DNA]</scope>
    <source>
        <strain evidence="8 9">MOD1_Comp15</strain>
    </source>
</reference>
<evidence type="ECO:0000256" key="2">
    <source>
        <dbReference type="ARBA" id="ARBA00022722"/>
    </source>
</evidence>
<accession>A0AA44Z5M5</accession>
<dbReference type="CDD" id="cd04489">
    <property type="entry name" value="ExoVII_LU_OBF"/>
    <property type="match status" value="1"/>
</dbReference>
<feature type="domain" description="OB-fold nucleic acid binding" evidence="7">
    <location>
        <begin position="6"/>
        <end position="101"/>
    </location>
</feature>
<evidence type="ECO:0000313" key="9">
    <source>
        <dbReference type="Proteomes" id="UP000244856"/>
    </source>
</evidence>
<evidence type="ECO:0000256" key="3">
    <source>
        <dbReference type="ARBA" id="ARBA00022801"/>
    </source>
</evidence>
<dbReference type="GO" id="GO:0003676">
    <property type="term" value="F:nucleic acid binding"/>
    <property type="evidence" value="ECO:0007669"/>
    <property type="project" value="InterPro"/>
</dbReference>
<dbReference type="Pfam" id="PF02601">
    <property type="entry name" value="Exonuc_VII_L"/>
    <property type="match status" value="1"/>
</dbReference>
<feature type="non-terminal residue" evidence="8">
    <location>
        <position position="174"/>
    </location>
</feature>
<dbReference type="InterPro" id="IPR020579">
    <property type="entry name" value="Exonuc_VII_lsu_C"/>
</dbReference>
<keyword evidence="2" id="KW-0540">Nuclease</keyword>
<protein>
    <recommendedName>
        <fullName evidence="5">Exodeoxyribonuclease VII large subunit</fullName>
        <ecNumber evidence="5">3.1.11.6</ecNumber>
    </recommendedName>
</protein>
<dbReference type="Pfam" id="PF13742">
    <property type="entry name" value="tRNA_anti_2"/>
    <property type="match status" value="1"/>
</dbReference>
<dbReference type="GO" id="GO:0006308">
    <property type="term" value="P:DNA catabolic process"/>
    <property type="evidence" value="ECO:0007669"/>
    <property type="project" value="UniProtKB-UniRule"/>
</dbReference>
<dbReference type="EC" id="3.1.11.6" evidence="5"/>